<accession>A0A4S5EPF9</accession>
<feature type="region of interest" description="Disordered" evidence="1">
    <location>
        <begin position="695"/>
        <end position="723"/>
    </location>
</feature>
<gene>
    <name evidence="2" type="ORF">E7Y31_12915</name>
</gene>
<dbReference type="AlphaFoldDB" id="A0A4S5EPF9"/>
<keyword evidence="3" id="KW-1185">Reference proteome</keyword>
<evidence type="ECO:0000313" key="2">
    <source>
        <dbReference type="EMBL" id="THJ74194.1"/>
    </source>
</evidence>
<comment type="caution">
    <text evidence="2">The sequence shown here is derived from an EMBL/GenBank/DDBJ whole genome shotgun (WGS) entry which is preliminary data.</text>
</comment>
<sequence length="1163" mass="127130">MYDTGGPYEEFVFNGKRFRQYRNFLTAVTEKNGEEIQYPISEGHYTVSRVLDVRDVEAGFTPGDIVATIYYVTFTPPNSEDTRTVLVTDEDMRDRNSTWPQQTGACAFMPTRRTGVEVVSDAIKAMARRARGHQDATVAYGRPGLLLRDGRPPAFLRPGKPALVPGGVDEQTYCELPPGSAKTDAIRLFSLDDPSTDLQYPDDLAHLFRFASTLMPADAVVPIALVSALLWAPWAGLPETDTLPKCDHLAVLLAGRSGIMKTAQAGVILGAQSSTFRPRKGAPVPATVMLRHGAQNGGSSPIGAQRTLWALAGLLALVDDAFADELSESEVHSQWISLGSLANSMAEQNAGAKAKQRGSGTMPARYPRCCIIATAEDLPNEDRHVSTAARFYALKTESKADPAALTAVQHNVRGLSRAHARIVQETLSDLDIPRRARAWAEEQVSGWDTRSHHDRAVVNATLVLAGWHLLIEAARRAGFGDLDGLSMDGWEMWGAEQIHRGMDEQARRGNVTADGQVARDPVQLFLRRFREFLTDGTHFLADPERADDGAAYPPLLLAGHGYGPAAVGWRQGPRVTANGFGPATQWLAAGHGDPLGAVHVRARGTSGPQPFSPVMLVMKSSLWDDLVRLVDRRSRERDRYGISDTPSRLLARLVERGVAKSAKPEGSALWKGKGSRKPDVLKFDLLRLLGDDITEEDWTEPDSGDSLGTENNPAAPAKLGAQASAPEFDPRCLACGEMAGAREPGDSAYWRNGVGPLHASCDIPAQVEPAQEVIPAQVEPAQEVIPAQVEPEQVPEPAWREPEHTGKSLAALRATLVRRGWDVPSDEFVRAVADRITAAFPVDGKPGSGGPGLVWAEGPGRTGYRLFRQEQSHGTRRLPPDERLGDVNCPWTMPRQEWHRPLTAGERQQEFFVSFDINGAYLAAASQPLGTGRPVHLTDTGRIQIRKNVPALYRLDVDPTTADLLPMLFAANGWYAGPIAWYLYERGLVRRVEEAFVWPTTESYVWLDRWYQAIRDARSWLAGDGGHDQAGRAALDCVKALYTTFLAGWMASPRNSTNLYRPDWRAHTVSRAAANQARALDKVREQTGRTPFAIRVDAVWFTANLPDDIPTGLDVPDNKKLGKWKPNGAGLLTPNVVAALDSGIGGVHAALREAATQYQELRF</sequence>
<reference evidence="2 3" key="1">
    <citation type="submission" date="2019-04" db="EMBL/GenBank/DDBJ databases">
        <title>Draft genome sequences for three unisolated Alnus-infective Frankia Sp+ strains, AgTrS, AiOr and AvVan, the first sequenced Frankia strains able to sporulate in-planta.</title>
        <authorList>
            <person name="Bethencourt L."/>
            <person name="Vautrin F."/>
            <person name="Taib N."/>
            <person name="Dubost A."/>
            <person name="Castro-Garcia L."/>
            <person name="Imbaud O."/>
            <person name="Abrouk D."/>
            <person name="Fournier P."/>
            <person name="Briolay J."/>
            <person name="Nguyen A."/>
            <person name="Normand P."/>
            <person name="Fernandez M.P."/>
            <person name="Brochier-Armanet C."/>
            <person name="Herrera-Belaroussi A."/>
        </authorList>
    </citation>
    <scope>NUCLEOTIDE SEQUENCE [LARGE SCALE GENOMIC DNA]</scope>
    <source>
        <strain evidence="2 3">AvVan</strain>
    </source>
</reference>
<evidence type="ECO:0000256" key="1">
    <source>
        <dbReference type="SAM" id="MobiDB-lite"/>
    </source>
</evidence>
<evidence type="ECO:0000313" key="3">
    <source>
        <dbReference type="Proteomes" id="UP000305282"/>
    </source>
</evidence>
<dbReference type="Proteomes" id="UP000305282">
    <property type="component" value="Unassembled WGS sequence"/>
</dbReference>
<dbReference type="OrthoDB" id="3899306at2"/>
<protein>
    <submittedName>
        <fullName evidence="2">Uncharacterized protein</fullName>
    </submittedName>
</protein>
<dbReference type="RefSeq" id="WP_136448371.1">
    <property type="nucleotide sequence ID" value="NZ_SSXH01000297.1"/>
</dbReference>
<organism evidence="2 3">
    <name type="scientific">Candidatus Frankia alpina</name>
    <dbReference type="NCBI Taxonomy" id="2699483"/>
    <lineage>
        <taxon>Bacteria</taxon>
        <taxon>Bacillati</taxon>
        <taxon>Actinomycetota</taxon>
        <taxon>Actinomycetes</taxon>
        <taxon>Frankiales</taxon>
        <taxon>Frankiaceae</taxon>
        <taxon>Frankia</taxon>
    </lineage>
</organism>
<name>A0A4S5EPF9_9ACTN</name>
<proteinExistence type="predicted"/>
<dbReference type="EMBL" id="SSXH01000297">
    <property type="protein sequence ID" value="THJ74194.1"/>
    <property type="molecule type" value="Genomic_DNA"/>
</dbReference>